<protein>
    <submittedName>
        <fullName evidence="2">LAME_0H16380g1_1</fullName>
    </submittedName>
</protein>
<keyword evidence="1" id="KW-0812">Transmembrane</keyword>
<reference evidence="3" key="1">
    <citation type="submission" date="2016-03" db="EMBL/GenBank/DDBJ databases">
        <authorList>
            <person name="Devillers Hugo."/>
        </authorList>
    </citation>
    <scope>NUCLEOTIDE SEQUENCE [LARGE SCALE GENOMIC DNA]</scope>
</reference>
<sequence>MILSLRVIARSLSALLVINLICLLIRKPFLPWFYHWMLACPVVDKRCNLFWQKWPFFEKLVWKILDQIETHYQV</sequence>
<keyword evidence="1" id="KW-1133">Transmembrane helix</keyword>
<evidence type="ECO:0000313" key="2">
    <source>
        <dbReference type="EMBL" id="SCV04178.1"/>
    </source>
</evidence>
<name>A0A1G4KI52_9SACH</name>
<evidence type="ECO:0000313" key="3">
    <source>
        <dbReference type="Proteomes" id="UP000191144"/>
    </source>
</evidence>
<organism evidence="2 3">
    <name type="scientific">Lachancea meyersii CBS 8951</name>
    <dbReference type="NCBI Taxonomy" id="1266667"/>
    <lineage>
        <taxon>Eukaryota</taxon>
        <taxon>Fungi</taxon>
        <taxon>Dikarya</taxon>
        <taxon>Ascomycota</taxon>
        <taxon>Saccharomycotina</taxon>
        <taxon>Saccharomycetes</taxon>
        <taxon>Saccharomycetales</taxon>
        <taxon>Saccharomycetaceae</taxon>
        <taxon>Lachancea</taxon>
    </lineage>
</organism>
<keyword evidence="3" id="KW-1185">Reference proteome</keyword>
<dbReference type="EMBL" id="LT598480">
    <property type="protein sequence ID" value="SCV04178.1"/>
    <property type="molecule type" value="Genomic_DNA"/>
</dbReference>
<accession>A0A1G4KI52</accession>
<evidence type="ECO:0000256" key="1">
    <source>
        <dbReference type="SAM" id="Phobius"/>
    </source>
</evidence>
<dbReference type="Proteomes" id="UP000191144">
    <property type="component" value="Chromosome H"/>
</dbReference>
<proteinExistence type="predicted"/>
<keyword evidence="1" id="KW-0472">Membrane</keyword>
<dbReference type="OrthoDB" id="4032162at2759"/>
<gene>
    <name evidence="2" type="ORF">LAME_0H16380G</name>
</gene>
<feature type="transmembrane region" description="Helical" evidence="1">
    <location>
        <begin position="7"/>
        <end position="26"/>
    </location>
</feature>
<dbReference type="AlphaFoldDB" id="A0A1G4KI52"/>